<dbReference type="GO" id="GO:0030170">
    <property type="term" value="F:pyridoxal phosphate binding"/>
    <property type="evidence" value="ECO:0007669"/>
    <property type="project" value="InterPro"/>
</dbReference>
<sequence length="438" mass="47142">MKYSKLVETLAARIKAGEIRPGTRLKTHRAFAEEHGVALATATRVYNTLKQRGLIVGEGGRGMFVRQPEVPPTLGIEQPEEAPGIDLVFNMPGDPGDGEVLRAGLRGLAGRGDLNALLRYQPHGGVLAERRVIANYLSPRLGKIEPERLFITSGAQHGLSVVAFGLLKRGDGIATDPLTYPGFRAVVGLRDLELHPVPGQLGSMDPLALLRVCAKTRLRALYLMPSVHNPLGTVMDEYSRRAIVAIARHHDLLIFEDGAYDFLETDPPPSFLELAPERTVYIGGVSKVLATGLRLGYVVVPPDLAGALSMAIRATTWNTPALITALVTQWIEDGTIGHFEQTRRAAGARAQAICRACLGHHDFSAHRNAGFAWVPLPGRLRAEEVVARLANRGIAVSTAKPYAVGPTTPNALRLAFGGLNDALLRSSLTTISTVLDMA</sequence>
<keyword evidence="3" id="KW-0805">Transcription regulation</keyword>
<comment type="caution">
    <text evidence="7">The sequence shown here is derived from an EMBL/GenBank/DDBJ whole genome shotgun (WGS) entry which is preliminary data.</text>
</comment>
<dbReference type="GO" id="GO:0003700">
    <property type="term" value="F:DNA-binding transcription factor activity"/>
    <property type="evidence" value="ECO:0007669"/>
    <property type="project" value="InterPro"/>
</dbReference>
<evidence type="ECO:0000256" key="1">
    <source>
        <dbReference type="ARBA" id="ARBA00005384"/>
    </source>
</evidence>
<dbReference type="SMART" id="SM00345">
    <property type="entry name" value="HTH_GNTR"/>
    <property type="match status" value="1"/>
</dbReference>
<dbReference type="Pfam" id="PF00155">
    <property type="entry name" value="Aminotran_1_2"/>
    <property type="match status" value="1"/>
</dbReference>
<dbReference type="InterPro" id="IPR036390">
    <property type="entry name" value="WH_DNA-bd_sf"/>
</dbReference>
<gene>
    <name evidence="7" type="ORF">HW564_07495</name>
</gene>
<dbReference type="SUPFAM" id="SSF46785">
    <property type="entry name" value="Winged helix' DNA-binding domain"/>
    <property type="match status" value="1"/>
</dbReference>
<dbReference type="PROSITE" id="PS50949">
    <property type="entry name" value="HTH_GNTR"/>
    <property type="match status" value="1"/>
</dbReference>
<evidence type="ECO:0000256" key="4">
    <source>
        <dbReference type="ARBA" id="ARBA00023125"/>
    </source>
</evidence>
<evidence type="ECO:0000313" key="8">
    <source>
        <dbReference type="Proteomes" id="UP000565723"/>
    </source>
</evidence>
<keyword evidence="4" id="KW-0238">DNA-binding</keyword>
<dbReference type="InterPro" id="IPR015421">
    <property type="entry name" value="PyrdxlP-dep_Trfase_major"/>
</dbReference>
<keyword evidence="2" id="KW-0663">Pyridoxal phosphate</keyword>
<evidence type="ECO:0000259" key="6">
    <source>
        <dbReference type="PROSITE" id="PS50949"/>
    </source>
</evidence>
<dbReference type="GO" id="GO:0003677">
    <property type="term" value="F:DNA binding"/>
    <property type="evidence" value="ECO:0007669"/>
    <property type="project" value="UniProtKB-KW"/>
</dbReference>
<dbReference type="InterPro" id="IPR036388">
    <property type="entry name" value="WH-like_DNA-bd_sf"/>
</dbReference>
<evidence type="ECO:0000256" key="2">
    <source>
        <dbReference type="ARBA" id="ARBA00022898"/>
    </source>
</evidence>
<dbReference type="PANTHER" id="PTHR46577">
    <property type="entry name" value="HTH-TYPE TRANSCRIPTIONAL REGULATORY PROTEIN GABR"/>
    <property type="match status" value="1"/>
</dbReference>
<dbReference type="Proteomes" id="UP000565723">
    <property type="component" value="Unassembled WGS sequence"/>
</dbReference>
<keyword evidence="5" id="KW-0804">Transcription</keyword>
<dbReference type="InterPro" id="IPR000524">
    <property type="entry name" value="Tscrpt_reg_HTH_GntR"/>
</dbReference>
<keyword evidence="7" id="KW-0808">Transferase</keyword>
<dbReference type="Pfam" id="PF00392">
    <property type="entry name" value="GntR"/>
    <property type="match status" value="1"/>
</dbReference>
<evidence type="ECO:0000256" key="3">
    <source>
        <dbReference type="ARBA" id="ARBA00023015"/>
    </source>
</evidence>
<feature type="domain" description="HTH gntR-type" evidence="6">
    <location>
        <begin position="1"/>
        <end position="68"/>
    </location>
</feature>
<evidence type="ECO:0000256" key="5">
    <source>
        <dbReference type="ARBA" id="ARBA00023163"/>
    </source>
</evidence>
<dbReference type="CDD" id="cd00609">
    <property type="entry name" value="AAT_like"/>
    <property type="match status" value="1"/>
</dbReference>
<evidence type="ECO:0000313" key="7">
    <source>
        <dbReference type="EMBL" id="NVK96757.1"/>
    </source>
</evidence>
<dbReference type="GO" id="GO:0008483">
    <property type="term" value="F:transaminase activity"/>
    <property type="evidence" value="ECO:0007669"/>
    <property type="project" value="UniProtKB-KW"/>
</dbReference>
<proteinExistence type="inferred from homology"/>
<dbReference type="OMA" id="CHDNFIR"/>
<organism evidence="7 8">
    <name type="scientific">Ruegeria pomeroyi</name>
    <dbReference type="NCBI Taxonomy" id="89184"/>
    <lineage>
        <taxon>Bacteria</taxon>
        <taxon>Pseudomonadati</taxon>
        <taxon>Pseudomonadota</taxon>
        <taxon>Alphaproteobacteria</taxon>
        <taxon>Rhodobacterales</taxon>
        <taxon>Roseobacteraceae</taxon>
        <taxon>Ruegeria</taxon>
    </lineage>
</organism>
<name>A0A850LG86_9RHOB</name>
<dbReference type="Gene3D" id="3.40.640.10">
    <property type="entry name" value="Type I PLP-dependent aspartate aminotransferase-like (Major domain)"/>
    <property type="match status" value="1"/>
</dbReference>
<dbReference type="Gene3D" id="1.10.10.10">
    <property type="entry name" value="Winged helix-like DNA-binding domain superfamily/Winged helix DNA-binding domain"/>
    <property type="match status" value="1"/>
</dbReference>
<dbReference type="RefSeq" id="WP_011241930.1">
    <property type="nucleotide sequence ID" value="NZ_JABXIY010000020.1"/>
</dbReference>
<dbReference type="EMBL" id="JABXIY010000020">
    <property type="protein sequence ID" value="NVK96757.1"/>
    <property type="molecule type" value="Genomic_DNA"/>
</dbReference>
<reference evidence="7 8" key="1">
    <citation type="journal article" date="2020" name="Proc. Natl. Acad. Sci. U.S.A.">
        <title>Ecological drivers of bacterial community assembly in synthetic phycospheres.</title>
        <authorList>
            <person name="Fu H."/>
            <person name="Uchimiya M."/>
            <person name="Gore J."/>
            <person name="Moran M.A."/>
        </authorList>
    </citation>
    <scope>NUCLEOTIDE SEQUENCE [LARGE SCALE GENOMIC DNA]</scope>
    <source>
        <strain evidence="7">HF-Din03</strain>
    </source>
</reference>
<dbReference type="InterPro" id="IPR004839">
    <property type="entry name" value="Aminotransferase_I/II_large"/>
</dbReference>
<dbReference type="SUPFAM" id="SSF53383">
    <property type="entry name" value="PLP-dependent transferases"/>
    <property type="match status" value="1"/>
</dbReference>
<dbReference type="InterPro" id="IPR051446">
    <property type="entry name" value="HTH_trans_reg/aminotransferase"/>
</dbReference>
<protein>
    <submittedName>
        <fullName evidence="7">PLP-dependent aminotransferase family protein</fullName>
    </submittedName>
</protein>
<comment type="similarity">
    <text evidence="1">In the C-terminal section; belongs to the class-I pyridoxal-phosphate-dependent aminotransferase family.</text>
</comment>
<dbReference type="AlphaFoldDB" id="A0A850LG86"/>
<keyword evidence="7" id="KW-0032">Aminotransferase</keyword>
<dbReference type="InterPro" id="IPR015424">
    <property type="entry name" value="PyrdxlP-dep_Trfase"/>
</dbReference>
<dbReference type="CDD" id="cd07377">
    <property type="entry name" value="WHTH_GntR"/>
    <property type="match status" value="1"/>
</dbReference>
<dbReference type="PANTHER" id="PTHR46577:SF1">
    <property type="entry name" value="HTH-TYPE TRANSCRIPTIONAL REGULATORY PROTEIN GABR"/>
    <property type="match status" value="1"/>
</dbReference>
<accession>A0A850LG86</accession>